<dbReference type="Proteomes" id="UP000270743">
    <property type="component" value="Unassembled WGS sequence"/>
</dbReference>
<dbReference type="AlphaFoldDB" id="A0A3S4DVC9"/>
<organism evidence="2 3">
    <name type="scientific">Paracoccus haematequi</name>
    <dbReference type="NCBI Taxonomy" id="2491866"/>
    <lineage>
        <taxon>Bacteria</taxon>
        <taxon>Pseudomonadati</taxon>
        <taxon>Pseudomonadota</taxon>
        <taxon>Alphaproteobacteria</taxon>
        <taxon>Rhodobacterales</taxon>
        <taxon>Paracoccaceae</taxon>
        <taxon>Paracoccus</taxon>
    </lineage>
</organism>
<feature type="chain" id="PRO_5018786488" description="MxaA protein" evidence="1">
    <location>
        <begin position="16"/>
        <end position="272"/>
    </location>
</feature>
<evidence type="ECO:0000256" key="1">
    <source>
        <dbReference type="SAM" id="SignalP"/>
    </source>
</evidence>
<protein>
    <recommendedName>
        <fullName evidence="4">MxaA protein</fullName>
    </recommendedName>
</protein>
<feature type="signal peptide" evidence="1">
    <location>
        <begin position="1"/>
        <end position="15"/>
    </location>
</feature>
<gene>
    <name evidence="2" type="ORF">PARHAE_01373</name>
</gene>
<accession>A0A3S4DVC9</accession>
<evidence type="ECO:0000313" key="2">
    <source>
        <dbReference type="EMBL" id="VDS08190.1"/>
    </source>
</evidence>
<evidence type="ECO:0000313" key="3">
    <source>
        <dbReference type="Proteomes" id="UP000270743"/>
    </source>
</evidence>
<sequence>MKWLALALLPLPALAQPVVTADNPHGYGWWLGDELVQRVTIALPPGVTVDPASLPRPRAVDYWLDLRAVEAEQADTGLHLTLRWQNFYSALEPSWREVPAQPIRLSDGTVAELPGFGFVTSPLRPLTAPSTADQLQPDPRFRLIDPMPARAGLGLSLAALILSGLGLAWHQAWGPFRARPARPFTRAARAMARLPDRRLLHRALDAAFGRVLIGADLPQFLAARPEFRPLADRLAAFFAASDAAFFGQHAHPDTAEAQALARDLARIERGRR</sequence>
<evidence type="ECO:0008006" key="4">
    <source>
        <dbReference type="Google" id="ProtNLM"/>
    </source>
</evidence>
<reference evidence="2 3" key="1">
    <citation type="submission" date="2018-12" db="EMBL/GenBank/DDBJ databases">
        <authorList>
            <person name="Criscuolo A."/>
        </authorList>
    </citation>
    <scope>NUCLEOTIDE SEQUENCE [LARGE SCALE GENOMIC DNA]</scope>
    <source>
        <strain evidence="2">ACIP1116241</strain>
    </source>
</reference>
<dbReference type="EMBL" id="UZWE01000025">
    <property type="protein sequence ID" value="VDS08190.1"/>
    <property type="molecule type" value="Genomic_DNA"/>
</dbReference>
<keyword evidence="1" id="KW-0732">Signal</keyword>
<name>A0A3S4DVC9_9RHOB</name>
<keyword evidence="3" id="KW-1185">Reference proteome</keyword>
<dbReference type="OrthoDB" id="5608210at2"/>
<proteinExistence type="predicted"/>
<dbReference type="RefSeq" id="WP_126153876.1">
    <property type="nucleotide sequence ID" value="NZ_UZWE01000025.1"/>
</dbReference>